<dbReference type="Gene3D" id="2.40.420.20">
    <property type="match status" value="1"/>
</dbReference>
<dbReference type="InterPro" id="IPR058647">
    <property type="entry name" value="BSH_CzcB-like"/>
</dbReference>
<evidence type="ECO:0000256" key="3">
    <source>
        <dbReference type="SAM" id="SignalP"/>
    </source>
</evidence>
<keyword evidence="2" id="KW-0813">Transport</keyword>
<evidence type="ECO:0000256" key="2">
    <source>
        <dbReference type="ARBA" id="ARBA00022448"/>
    </source>
</evidence>
<dbReference type="RefSeq" id="WP_171622897.1">
    <property type="nucleotide sequence ID" value="NZ_CP053698.1"/>
</dbReference>
<name>A0ABX1WM45_9FLAO</name>
<evidence type="ECO:0000256" key="1">
    <source>
        <dbReference type="ARBA" id="ARBA00009477"/>
    </source>
</evidence>
<dbReference type="SUPFAM" id="SSF111369">
    <property type="entry name" value="HlyD-like secretion proteins"/>
    <property type="match status" value="1"/>
</dbReference>
<dbReference type="PANTHER" id="PTHR30097:SF16">
    <property type="entry name" value="CATION EFFLUX SYSTEM (CZCB-LIKE)"/>
    <property type="match status" value="1"/>
</dbReference>
<dbReference type="InterPro" id="IPR058792">
    <property type="entry name" value="Beta-barrel_RND_2"/>
</dbReference>
<evidence type="ECO:0000259" key="5">
    <source>
        <dbReference type="Pfam" id="PF25967"/>
    </source>
</evidence>
<dbReference type="EMBL" id="JABFOQ010000013">
    <property type="protein sequence ID" value="NOJ75584.1"/>
    <property type="molecule type" value="Genomic_DNA"/>
</dbReference>
<dbReference type="InterPro" id="IPR051909">
    <property type="entry name" value="MFP_Cation_Efflux"/>
</dbReference>
<dbReference type="Gene3D" id="1.10.287.470">
    <property type="entry name" value="Helix hairpin bin"/>
    <property type="match status" value="1"/>
</dbReference>
<comment type="caution">
    <text evidence="7">The sequence shown here is derived from an EMBL/GenBank/DDBJ whole genome shotgun (WGS) entry which is preliminary data.</text>
</comment>
<dbReference type="Proteomes" id="UP000580344">
    <property type="component" value="Unassembled WGS sequence"/>
</dbReference>
<proteinExistence type="inferred from homology"/>
<feature type="domain" description="Multidrug resistance protein MdtA-like C-terminal permuted SH3" evidence="5">
    <location>
        <begin position="310"/>
        <end position="368"/>
    </location>
</feature>
<dbReference type="Pfam" id="PF25967">
    <property type="entry name" value="RND-MFP_C"/>
    <property type="match status" value="1"/>
</dbReference>
<dbReference type="Pfam" id="PF25954">
    <property type="entry name" value="Beta-barrel_RND_2"/>
    <property type="match status" value="1"/>
</dbReference>
<evidence type="ECO:0000259" key="6">
    <source>
        <dbReference type="Pfam" id="PF25973"/>
    </source>
</evidence>
<dbReference type="Gene3D" id="2.40.30.170">
    <property type="match status" value="1"/>
</dbReference>
<evidence type="ECO:0000313" key="8">
    <source>
        <dbReference type="Proteomes" id="UP000580344"/>
    </source>
</evidence>
<reference evidence="7 8" key="1">
    <citation type="submission" date="2020-05" db="EMBL/GenBank/DDBJ databases">
        <title>Tigecycline resistant gene in Empedobacter stercoris.</title>
        <authorList>
            <person name="Chen Y."/>
            <person name="Cheng Y."/>
            <person name="Zhou K."/>
        </authorList>
    </citation>
    <scope>NUCLEOTIDE SEQUENCE [LARGE SCALE GENOMIC DNA]</scope>
    <source>
        <strain evidence="7 8">ES202</strain>
    </source>
</reference>
<dbReference type="Gene3D" id="2.40.50.100">
    <property type="match status" value="1"/>
</dbReference>
<feature type="domain" description="CusB-like beta-barrel" evidence="4">
    <location>
        <begin position="228"/>
        <end position="303"/>
    </location>
</feature>
<feature type="signal peptide" evidence="3">
    <location>
        <begin position="1"/>
        <end position="19"/>
    </location>
</feature>
<evidence type="ECO:0000313" key="7">
    <source>
        <dbReference type="EMBL" id="NOJ75584.1"/>
    </source>
</evidence>
<dbReference type="NCBIfam" id="TIGR01730">
    <property type="entry name" value="RND_mfp"/>
    <property type="match status" value="1"/>
</dbReference>
<keyword evidence="3" id="KW-0732">Signal</keyword>
<sequence length="376" mass="42148">MKKSKVTLFLLLTIWNVFVLTNSCNSKIEQSETADYYWDKNEIIFSDNSTIITQLKIEKAQLQLVESDLNSPGIVKTIPEHFAQVASPFAGRVVKSFVSLGQQVKKGAPIFEIKSADFFVAQQEYLAAQQELKQAEINLKRQKDLFDHAVGVKRELEEAQTDFKIKKIAVDQAAASVKVFNTSSQIGMGQSLMVRSPISGQIIKNELVTGQYLKEDHEALVTVADLSKVWVSAQIKEHNLDFLKELKRISFTVEAFPTIVFDGKIIHIGQTLNEESRSVEVLIETENNQFLLKPGMYVNVVLKGFGKEEIILPSKAVFQDKADQYVFVKIDEKKYHKTKVVAIGHSEDNHLVRVTDGLKAGDKVVVDGGVFLMGVK</sequence>
<organism evidence="7 8">
    <name type="scientific">Empedobacter stercoris</name>
    <dbReference type="NCBI Taxonomy" id="1628248"/>
    <lineage>
        <taxon>Bacteria</taxon>
        <taxon>Pseudomonadati</taxon>
        <taxon>Bacteroidota</taxon>
        <taxon>Flavobacteriia</taxon>
        <taxon>Flavobacteriales</taxon>
        <taxon>Weeksellaceae</taxon>
        <taxon>Empedobacter</taxon>
    </lineage>
</organism>
<comment type="similarity">
    <text evidence="1">Belongs to the membrane fusion protein (MFP) (TC 8.A.1) family.</text>
</comment>
<keyword evidence="8" id="KW-1185">Reference proteome</keyword>
<gene>
    <name evidence="7" type="ORF">HMH06_07050</name>
</gene>
<feature type="chain" id="PRO_5047190272" evidence="3">
    <location>
        <begin position="20"/>
        <end position="376"/>
    </location>
</feature>
<dbReference type="PANTHER" id="PTHR30097">
    <property type="entry name" value="CATION EFFLUX SYSTEM PROTEIN CUSB"/>
    <property type="match status" value="1"/>
</dbReference>
<protein>
    <submittedName>
        <fullName evidence="7">Efflux RND transporter periplasmic adaptor subunit</fullName>
    </submittedName>
</protein>
<evidence type="ECO:0000259" key="4">
    <source>
        <dbReference type="Pfam" id="PF25954"/>
    </source>
</evidence>
<feature type="domain" description="CzcB-like barrel-sandwich hybrid" evidence="6">
    <location>
        <begin position="82"/>
        <end position="225"/>
    </location>
</feature>
<accession>A0ABX1WM45</accession>
<dbReference type="InterPro" id="IPR006143">
    <property type="entry name" value="RND_pump_MFP"/>
</dbReference>
<dbReference type="InterPro" id="IPR058627">
    <property type="entry name" value="MdtA-like_C"/>
</dbReference>
<dbReference type="Pfam" id="PF25973">
    <property type="entry name" value="BSH_CzcB"/>
    <property type="match status" value="1"/>
</dbReference>